<keyword evidence="1" id="KW-0479">Metal-binding</keyword>
<dbReference type="InterPro" id="IPR008922">
    <property type="entry name" value="Di-copper_centre_dom_sf"/>
</dbReference>
<evidence type="ECO:0000256" key="4">
    <source>
        <dbReference type="SAM" id="SignalP"/>
    </source>
</evidence>
<keyword evidence="2" id="KW-0186">Copper</keyword>
<reference evidence="7" key="1">
    <citation type="submission" date="2020-05" db="EMBL/GenBank/DDBJ databases">
        <title>Phylogenomic resolution of chytrid fungi.</title>
        <authorList>
            <person name="Stajich J.E."/>
            <person name="Amses K."/>
            <person name="Simmons R."/>
            <person name="Seto K."/>
            <person name="Myers J."/>
            <person name="Bonds A."/>
            <person name="Quandt C.A."/>
            <person name="Barry K."/>
            <person name="Liu P."/>
            <person name="Grigoriev I."/>
            <person name="Longcore J.E."/>
            <person name="James T.Y."/>
        </authorList>
    </citation>
    <scope>NUCLEOTIDE SEQUENCE</scope>
    <source>
        <strain evidence="7">JEL0476</strain>
    </source>
</reference>
<feature type="compositionally biased region" description="Low complexity" evidence="3">
    <location>
        <begin position="298"/>
        <end position="406"/>
    </location>
</feature>
<feature type="signal peptide" evidence="4">
    <location>
        <begin position="1"/>
        <end position="26"/>
    </location>
</feature>
<dbReference type="PROSITE" id="PS00497">
    <property type="entry name" value="TYROSINASE_1"/>
    <property type="match status" value="1"/>
</dbReference>
<dbReference type="SUPFAM" id="SSF48056">
    <property type="entry name" value="Di-copper centre-containing domain"/>
    <property type="match status" value="1"/>
</dbReference>
<keyword evidence="4" id="KW-0732">Signal</keyword>
<dbReference type="PANTHER" id="PTHR11474:SF126">
    <property type="entry name" value="TYROSINASE-LIKE PROTEIN TYR-1-RELATED"/>
    <property type="match status" value="1"/>
</dbReference>
<dbReference type="EMBL" id="JADGJW010001419">
    <property type="protein sequence ID" value="KAJ3203504.1"/>
    <property type="molecule type" value="Genomic_DNA"/>
</dbReference>
<dbReference type="InterPro" id="IPR002227">
    <property type="entry name" value="Tyrosinase_Cu-bd"/>
</dbReference>
<feature type="region of interest" description="Disordered" evidence="3">
    <location>
        <begin position="289"/>
        <end position="406"/>
    </location>
</feature>
<evidence type="ECO:0000256" key="2">
    <source>
        <dbReference type="ARBA" id="ARBA00023008"/>
    </source>
</evidence>
<evidence type="ECO:0000256" key="3">
    <source>
        <dbReference type="SAM" id="MobiDB-lite"/>
    </source>
</evidence>
<dbReference type="PRINTS" id="PR00092">
    <property type="entry name" value="TYROSINASE"/>
</dbReference>
<accession>A0AAD5TYE6</accession>
<proteinExistence type="predicted"/>
<evidence type="ECO:0000313" key="8">
    <source>
        <dbReference type="Proteomes" id="UP001211065"/>
    </source>
</evidence>
<feature type="chain" id="PRO_5042265617" description="Tyrosinase copper-binding domain-containing protein" evidence="4">
    <location>
        <begin position="27"/>
        <end position="638"/>
    </location>
</feature>
<dbReference type="PROSITE" id="PS00498">
    <property type="entry name" value="TYROSINASE_2"/>
    <property type="match status" value="1"/>
</dbReference>
<feature type="domain" description="Tyrosinase copper-binding" evidence="5">
    <location>
        <begin position="80"/>
        <end position="97"/>
    </location>
</feature>
<dbReference type="GO" id="GO:0016491">
    <property type="term" value="F:oxidoreductase activity"/>
    <property type="evidence" value="ECO:0007669"/>
    <property type="project" value="InterPro"/>
</dbReference>
<dbReference type="Pfam" id="PF00264">
    <property type="entry name" value="Tyrosinase"/>
    <property type="match status" value="1"/>
</dbReference>
<sequence length="638" mass="69290">MKFFELILYTTLAISASGLTLPSTCGQNKIRKEWRELTTDEKTNYVNAVKALKALPSTMNQGNKYEDFAYIHDLHKNTIHSVASFLPWHRLFLKDFENELQKIDPSVNLPYWQWSVDSQAPENSPILGPGPLQFGTGFGTGGACVTDGFVANWKKNDNSCLLRGTGDGAGQDGKLGAFYSGEHIASIVKLSTFDNFWNTLEGSPHALPHLAIGGDMAGMASPHDPIFYLHHTYIDKIWADWQKLGNGRYSEYSKIENKNKKLSYYQNTVSSVLDHRNLCYEYSYGVLPDGTPPTSKVTPPATTTTTTTTTETTSTEVSTTTAITTTTEATSSTATTGATTTQTTTSEQTTTGSITTSTVGTESTSSTTSSVSTASSSISSESSQSSETPQSSATTEVTTSSQSTEATTSVIIKTTTIIIPDSTSIVTISQTSSTTLPTETNSGSVTTTNTETVQTTYVVIPGTTYVTYYTETIPVSSTVSASSVTTSSTPVPTGTYGSYKVDPEDRTNPYYIRVPAPLPLYWIEMNKLNVDYVRTCEAVLADVAYNTNAQVDSDNYYPHSCLEAVKKEVYIPAQTYSEVNVDFTYPVDLSSTPLNVDQPTSPLYVAYKDENKSTDGQSSALRTFAYSGFIATIFFLIM</sequence>
<dbReference type="InterPro" id="IPR050316">
    <property type="entry name" value="Tyrosinase/Hemocyanin"/>
</dbReference>
<organism evidence="7 8">
    <name type="scientific">Clydaea vesicula</name>
    <dbReference type="NCBI Taxonomy" id="447962"/>
    <lineage>
        <taxon>Eukaryota</taxon>
        <taxon>Fungi</taxon>
        <taxon>Fungi incertae sedis</taxon>
        <taxon>Chytridiomycota</taxon>
        <taxon>Chytridiomycota incertae sedis</taxon>
        <taxon>Chytridiomycetes</taxon>
        <taxon>Lobulomycetales</taxon>
        <taxon>Lobulomycetaceae</taxon>
        <taxon>Clydaea</taxon>
    </lineage>
</organism>
<dbReference type="Gene3D" id="1.10.1280.10">
    <property type="entry name" value="Di-copper center containing domain from catechol oxidase"/>
    <property type="match status" value="1"/>
</dbReference>
<dbReference type="GO" id="GO:0046872">
    <property type="term" value="F:metal ion binding"/>
    <property type="evidence" value="ECO:0007669"/>
    <property type="project" value="UniProtKB-KW"/>
</dbReference>
<comment type="caution">
    <text evidence="7">The sequence shown here is derived from an EMBL/GenBank/DDBJ whole genome shotgun (WGS) entry which is preliminary data.</text>
</comment>
<evidence type="ECO:0000256" key="1">
    <source>
        <dbReference type="ARBA" id="ARBA00022723"/>
    </source>
</evidence>
<gene>
    <name evidence="7" type="ORF">HK099_001484</name>
</gene>
<dbReference type="PANTHER" id="PTHR11474">
    <property type="entry name" value="TYROSINASE FAMILY MEMBER"/>
    <property type="match status" value="1"/>
</dbReference>
<feature type="domain" description="Tyrosinase copper-binding" evidence="6">
    <location>
        <begin position="224"/>
        <end position="235"/>
    </location>
</feature>
<keyword evidence="8" id="KW-1185">Reference proteome</keyword>
<name>A0AAD5TYE6_9FUNG</name>
<evidence type="ECO:0000259" key="6">
    <source>
        <dbReference type="PROSITE" id="PS00498"/>
    </source>
</evidence>
<dbReference type="Proteomes" id="UP001211065">
    <property type="component" value="Unassembled WGS sequence"/>
</dbReference>
<evidence type="ECO:0000259" key="5">
    <source>
        <dbReference type="PROSITE" id="PS00497"/>
    </source>
</evidence>
<evidence type="ECO:0000313" key="7">
    <source>
        <dbReference type="EMBL" id="KAJ3203504.1"/>
    </source>
</evidence>
<dbReference type="AlphaFoldDB" id="A0AAD5TYE6"/>
<protein>
    <recommendedName>
        <fullName evidence="5 6">Tyrosinase copper-binding domain-containing protein</fullName>
    </recommendedName>
</protein>